<keyword evidence="3" id="KW-0274">FAD</keyword>
<reference evidence="6 7" key="1">
    <citation type="journal article" date="2019" name="Nat. Med.">
        <title>A library of human gut bacterial isolates paired with longitudinal multiomics data enables mechanistic microbiome research.</title>
        <authorList>
            <person name="Poyet M."/>
            <person name="Groussin M."/>
            <person name="Gibbons S.M."/>
            <person name="Avila-Pacheco J."/>
            <person name="Jiang X."/>
            <person name="Kearney S.M."/>
            <person name="Perrotta A.R."/>
            <person name="Berdy B."/>
            <person name="Zhao S."/>
            <person name="Lieberman T.D."/>
            <person name="Swanson P.K."/>
            <person name="Smith M."/>
            <person name="Roesemann S."/>
            <person name="Alexander J.E."/>
            <person name="Rich S.A."/>
            <person name="Livny J."/>
            <person name="Vlamakis H."/>
            <person name="Clish C."/>
            <person name="Bullock K."/>
            <person name="Deik A."/>
            <person name="Scott J."/>
            <person name="Pierce K.A."/>
            <person name="Xavier R.J."/>
            <person name="Alm E.J."/>
        </authorList>
    </citation>
    <scope>NUCLEOTIDE SEQUENCE [LARGE SCALE GENOMIC DNA]</scope>
    <source>
        <strain evidence="6 7">BIOML-A2</strain>
    </source>
</reference>
<dbReference type="Proteomes" id="UP000462362">
    <property type="component" value="Unassembled WGS sequence"/>
</dbReference>
<evidence type="ECO:0000313" key="6">
    <source>
        <dbReference type="EMBL" id="MTU43093.1"/>
    </source>
</evidence>
<dbReference type="InterPro" id="IPR027477">
    <property type="entry name" value="Succ_DH/fumarate_Rdtase_cat_sf"/>
</dbReference>
<dbReference type="InterPro" id="IPR036188">
    <property type="entry name" value="FAD/NAD-bd_sf"/>
</dbReference>
<dbReference type="AlphaFoldDB" id="A0A6I3SD38"/>
<dbReference type="EMBL" id="WNCL01000012">
    <property type="protein sequence ID" value="MTU43093.1"/>
    <property type="molecule type" value="Genomic_DNA"/>
</dbReference>
<dbReference type="SUPFAM" id="SSF51905">
    <property type="entry name" value="FAD/NAD(P)-binding domain"/>
    <property type="match status" value="1"/>
</dbReference>
<dbReference type="Pfam" id="PF00890">
    <property type="entry name" value="FAD_binding_2"/>
    <property type="match status" value="1"/>
</dbReference>
<dbReference type="InterPro" id="IPR050315">
    <property type="entry name" value="FAD-oxidoreductase_2"/>
</dbReference>
<accession>A0A6I3SD38</accession>
<dbReference type="SUPFAM" id="SSF56425">
    <property type="entry name" value="Succinate dehydrogenase/fumarate reductase flavoprotein, catalytic domain"/>
    <property type="match status" value="1"/>
</dbReference>
<evidence type="ECO:0000256" key="1">
    <source>
        <dbReference type="ARBA" id="ARBA00001974"/>
    </source>
</evidence>
<comment type="caution">
    <text evidence="6">The sequence shown here is derived from an EMBL/GenBank/DDBJ whole genome shotgun (WGS) entry which is preliminary data.</text>
</comment>
<evidence type="ECO:0000259" key="5">
    <source>
        <dbReference type="Pfam" id="PF00890"/>
    </source>
</evidence>
<dbReference type="Gene3D" id="3.90.700.10">
    <property type="entry name" value="Succinate dehydrogenase/fumarate reductase flavoprotein, catalytic domain"/>
    <property type="match status" value="1"/>
</dbReference>
<evidence type="ECO:0000256" key="4">
    <source>
        <dbReference type="ARBA" id="ARBA00023002"/>
    </source>
</evidence>
<dbReference type="GO" id="GO:0008202">
    <property type="term" value="P:steroid metabolic process"/>
    <property type="evidence" value="ECO:0007669"/>
    <property type="project" value="UniProtKB-ARBA"/>
</dbReference>
<evidence type="ECO:0000256" key="2">
    <source>
        <dbReference type="ARBA" id="ARBA00022630"/>
    </source>
</evidence>
<protein>
    <submittedName>
        <fullName evidence="6">FAD-dependent oxidoreductase</fullName>
    </submittedName>
</protein>
<dbReference type="PROSITE" id="PS51318">
    <property type="entry name" value="TAT"/>
    <property type="match status" value="1"/>
</dbReference>
<organism evidence="6 7">
    <name type="scientific">Parasutterella excrementihominis</name>
    <dbReference type="NCBI Taxonomy" id="487175"/>
    <lineage>
        <taxon>Bacteria</taxon>
        <taxon>Pseudomonadati</taxon>
        <taxon>Pseudomonadota</taxon>
        <taxon>Betaproteobacteria</taxon>
        <taxon>Burkholderiales</taxon>
        <taxon>Sutterellaceae</taxon>
        <taxon>Parasutterella</taxon>
    </lineage>
</organism>
<dbReference type="PRINTS" id="PR00411">
    <property type="entry name" value="PNDRDTASEI"/>
</dbReference>
<keyword evidence="4" id="KW-0560">Oxidoreductase</keyword>
<dbReference type="Gene3D" id="3.50.50.60">
    <property type="entry name" value="FAD/NAD(P)-binding domain"/>
    <property type="match status" value="1"/>
</dbReference>
<keyword evidence="2" id="KW-0285">Flavoprotein</keyword>
<dbReference type="RefSeq" id="WP_149879741.1">
    <property type="nucleotide sequence ID" value="NZ_DBFMZO010000114.1"/>
</dbReference>
<proteinExistence type="predicted"/>
<dbReference type="GO" id="GO:0016491">
    <property type="term" value="F:oxidoreductase activity"/>
    <property type="evidence" value="ECO:0007669"/>
    <property type="project" value="UniProtKB-KW"/>
</dbReference>
<comment type="cofactor">
    <cofactor evidence="1">
        <name>FAD</name>
        <dbReference type="ChEBI" id="CHEBI:57692"/>
    </cofactor>
</comment>
<dbReference type="PANTHER" id="PTHR43400:SF10">
    <property type="entry name" value="3-OXOSTEROID 1-DEHYDROGENASE"/>
    <property type="match status" value="1"/>
</dbReference>
<evidence type="ECO:0000256" key="3">
    <source>
        <dbReference type="ARBA" id="ARBA00022827"/>
    </source>
</evidence>
<feature type="domain" description="FAD-dependent oxidoreductase 2 FAD-binding" evidence="5">
    <location>
        <begin position="47"/>
        <end position="470"/>
    </location>
</feature>
<gene>
    <name evidence="6" type="ORF">GMD42_05555</name>
</gene>
<sequence length="500" mass="53819">MTTQTSRRKFIQAGMLSSFGALAGMASEASAAEKTENSAQNASNTFDVIVLGCGIAGLVAALQAKAEGASVALFEKMDRPAGNAICALGGFCAWGSRHQIAQGVKDNAKDFYDAMMDISAGRADPALTKTYTDNIPHDTDWLESEFKIPFGKTRTAAYPRLDRVCSIEGQGLTGGANAVFKLLDAAKARGVKFFWEHKAIELLTNDLGHVIGVRVQTPEGKKEFFARGGVCIATGGFSANPEMTDKYIGGWASRLALRGSPYTTGENISLCMPLFAKFVNMDQFHTGPIVSATHVNPNQALNAYHGIIVDVHGKRFTDESNTYVIKSLDCAKKTLENKAWVIVDSKCPTVPKVTKTFQRLNTPYCQAASIEELAKQMNIPAKVLTEAVDSYNKHLKEGTLAQVNPPCTYQKPYSLDKGPFYAFPFEGGMTATFGGPLINTKAEVQNLEGRSIRGLYAAGNAAGGLFFRNYIGGAQFGGATVFGRIAGREMAHRAQELANK</sequence>
<evidence type="ECO:0000313" key="7">
    <source>
        <dbReference type="Proteomes" id="UP000462362"/>
    </source>
</evidence>
<dbReference type="InterPro" id="IPR003953">
    <property type="entry name" value="FAD-dep_OxRdtase_2_FAD-bd"/>
</dbReference>
<dbReference type="InterPro" id="IPR006311">
    <property type="entry name" value="TAT_signal"/>
</dbReference>
<dbReference type="PANTHER" id="PTHR43400">
    <property type="entry name" value="FUMARATE REDUCTASE"/>
    <property type="match status" value="1"/>
</dbReference>
<name>A0A6I3SD38_9BURK</name>